<dbReference type="AlphaFoldDB" id="A0A8E7B015"/>
<sequence length="472" mass="52779">MGSPSHLYSIIITLLLMVMISGISTADEISYLTYNDTTAGFSFDYPEGASLVYAADADTRELAVQTPQNITMITIVVRKTDQQLEDLTSDLVSSVSLLPEGTVVSSGAEVLGDADAFFLDYQWVRNDTPVRTYTITTVKDGRSFSMMYENRADLFNSEKTLIDPMLESFRFIERDAEEKYYPGYTYYPGTVYDVFGMPIYDDSEYAWYPYSYGWDGSSGYQLPYQNAGQFPQYTGYDPYGYSYPQYQQYPQPTAMPTQGMMPGYTMAPTMMPTVQPYQTPITVPVSSGGEIEELIDDGLDYLMKKQYKQAEQNFKTALEIDSSDFRALYGYAKVLYHGYDGREEEALEQVKYAISAATGSANDYQMATVYTLKAQIEGYLKYYQDALESIEFVIAHDDPQYLASDYYFKAKILYDSGAPVPDAIAAAQKAVDLAPDNGDYISFLSELKGSSGEGSSSSVYPEVSPVPTCTQE</sequence>
<gene>
    <name evidence="3" type="ORF">KHC33_14870</name>
</gene>
<keyword evidence="1" id="KW-0802">TPR repeat</keyword>
<keyword evidence="4" id="KW-1185">Reference proteome</keyword>
<dbReference type="InterPro" id="IPR011990">
    <property type="entry name" value="TPR-like_helical_dom_sf"/>
</dbReference>
<evidence type="ECO:0000256" key="1">
    <source>
        <dbReference type="PROSITE-ProRule" id="PRU00339"/>
    </source>
</evidence>
<dbReference type="RefSeq" id="WP_214419395.1">
    <property type="nucleotide sequence ID" value="NZ_CP075546.1"/>
</dbReference>
<dbReference type="InterPro" id="IPR019734">
    <property type="entry name" value="TPR_rpt"/>
</dbReference>
<dbReference type="Gene3D" id="3.40.1000.10">
    <property type="entry name" value="Mog1/PsbP, alpha/beta/alpha sandwich"/>
    <property type="match status" value="1"/>
</dbReference>
<proteinExistence type="predicted"/>
<dbReference type="SUPFAM" id="SSF48452">
    <property type="entry name" value="TPR-like"/>
    <property type="match status" value="1"/>
</dbReference>
<dbReference type="Proteomes" id="UP000680656">
    <property type="component" value="Chromosome"/>
</dbReference>
<dbReference type="PROSITE" id="PS50005">
    <property type="entry name" value="TPR"/>
    <property type="match status" value="1"/>
</dbReference>
<evidence type="ECO:0000313" key="4">
    <source>
        <dbReference type="Proteomes" id="UP000680656"/>
    </source>
</evidence>
<evidence type="ECO:0000313" key="3">
    <source>
        <dbReference type="EMBL" id="QVV88586.1"/>
    </source>
</evidence>
<dbReference type="SUPFAM" id="SSF55724">
    <property type="entry name" value="Mog1p/PsbP-like"/>
    <property type="match status" value="1"/>
</dbReference>
<dbReference type="Gene3D" id="1.25.40.10">
    <property type="entry name" value="Tetratricopeptide repeat domain"/>
    <property type="match status" value="2"/>
</dbReference>
<feature type="region of interest" description="Disordered" evidence="2">
    <location>
        <begin position="449"/>
        <end position="472"/>
    </location>
</feature>
<feature type="repeat" description="TPR" evidence="1">
    <location>
        <begin position="291"/>
        <end position="324"/>
    </location>
</feature>
<evidence type="ECO:0000256" key="2">
    <source>
        <dbReference type="SAM" id="MobiDB-lite"/>
    </source>
</evidence>
<organism evidence="3 4">
    <name type="scientific">Methanospirillum purgamenti</name>
    <dbReference type="NCBI Taxonomy" id="2834276"/>
    <lineage>
        <taxon>Archaea</taxon>
        <taxon>Methanobacteriati</taxon>
        <taxon>Methanobacteriota</taxon>
        <taxon>Stenosarchaea group</taxon>
        <taxon>Methanomicrobia</taxon>
        <taxon>Methanomicrobiales</taxon>
        <taxon>Methanospirillaceae</taxon>
        <taxon>Methanospirillum</taxon>
    </lineage>
</organism>
<dbReference type="KEGG" id="mrtj:KHC33_14870"/>
<dbReference type="GeneID" id="65098492"/>
<dbReference type="InterPro" id="IPR016123">
    <property type="entry name" value="Mog1/PsbP_a/b/a-sand"/>
</dbReference>
<dbReference type="EMBL" id="CP075546">
    <property type="protein sequence ID" value="QVV88586.1"/>
    <property type="molecule type" value="Genomic_DNA"/>
</dbReference>
<name>A0A8E7B015_9EURY</name>
<protein>
    <submittedName>
        <fullName evidence="3">Tetratricopeptide repeat protein</fullName>
    </submittedName>
</protein>
<dbReference type="SMART" id="SM00028">
    <property type="entry name" value="TPR"/>
    <property type="match status" value="3"/>
</dbReference>
<accession>A0A8E7B015</accession>
<reference evidence="3 4" key="1">
    <citation type="submission" date="2021-05" db="EMBL/GenBank/DDBJ databases">
        <title>A novel Methanospirillum isolate from a pyrite-forming mixed culture.</title>
        <authorList>
            <person name="Bunk B."/>
            <person name="Sproer C."/>
            <person name="Spring S."/>
            <person name="Pester M."/>
        </authorList>
    </citation>
    <scope>NUCLEOTIDE SEQUENCE [LARGE SCALE GENOMIC DNA]</scope>
    <source>
        <strain evidence="3 4">J.3.6.1-F.2.7.3</strain>
    </source>
</reference>